<evidence type="ECO:0000313" key="8">
    <source>
        <dbReference type="EMBL" id="CAH1390737.1"/>
    </source>
</evidence>
<name>A0A9P0H2X7_NEZVI</name>
<dbReference type="PANTHER" id="PTHR16172">
    <property type="entry name" value="MAJOR FACILITATOR SUPERFAMILY DOMAIN-CONTAINING PROTEIN 6-LIKE"/>
    <property type="match status" value="1"/>
</dbReference>
<proteinExistence type="inferred from homology"/>
<organism evidence="8 9">
    <name type="scientific">Nezara viridula</name>
    <name type="common">Southern green stink bug</name>
    <name type="synonym">Cimex viridulus</name>
    <dbReference type="NCBI Taxonomy" id="85310"/>
    <lineage>
        <taxon>Eukaryota</taxon>
        <taxon>Metazoa</taxon>
        <taxon>Ecdysozoa</taxon>
        <taxon>Arthropoda</taxon>
        <taxon>Hexapoda</taxon>
        <taxon>Insecta</taxon>
        <taxon>Pterygota</taxon>
        <taxon>Neoptera</taxon>
        <taxon>Paraneoptera</taxon>
        <taxon>Hemiptera</taxon>
        <taxon>Heteroptera</taxon>
        <taxon>Panheteroptera</taxon>
        <taxon>Pentatomomorpha</taxon>
        <taxon>Pentatomoidea</taxon>
        <taxon>Pentatomidae</taxon>
        <taxon>Pentatominae</taxon>
        <taxon>Nezara</taxon>
    </lineage>
</organism>
<comment type="subcellular location">
    <subcellularLocation>
        <location evidence="1">Membrane</location>
        <topology evidence="1">Multi-pass membrane protein</topology>
    </subcellularLocation>
</comment>
<feature type="transmembrane region" description="Helical" evidence="6">
    <location>
        <begin position="72"/>
        <end position="91"/>
    </location>
</feature>
<dbReference type="SUPFAM" id="SSF103473">
    <property type="entry name" value="MFS general substrate transporter"/>
    <property type="match status" value="1"/>
</dbReference>
<feature type="transmembrane region" description="Helical" evidence="6">
    <location>
        <begin position="523"/>
        <end position="543"/>
    </location>
</feature>
<comment type="similarity">
    <text evidence="2">Belongs to the major facilitator superfamily. MFSD6 family.</text>
</comment>
<keyword evidence="5 6" id="KW-0472">Membrane</keyword>
<dbReference type="InterPro" id="IPR051717">
    <property type="entry name" value="MFS_MFSD6"/>
</dbReference>
<evidence type="ECO:0000256" key="1">
    <source>
        <dbReference type="ARBA" id="ARBA00004141"/>
    </source>
</evidence>
<dbReference type="InterPro" id="IPR036259">
    <property type="entry name" value="MFS_trans_sf"/>
</dbReference>
<accession>A0A9P0H2X7</accession>
<evidence type="ECO:0000256" key="6">
    <source>
        <dbReference type="SAM" id="Phobius"/>
    </source>
</evidence>
<dbReference type="Proteomes" id="UP001152798">
    <property type="component" value="Chromosome 1"/>
</dbReference>
<gene>
    <name evidence="8" type="ORF">NEZAVI_LOCUS1890</name>
</gene>
<evidence type="ECO:0000256" key="3">
    <source>
        <dbReference type="ARBA" id="ARBA00022692"/>
    </source>
</evidence>
<evidence type="ECO:0000259" key="7">
    <source>
        <dbReference type="Pfam" id="PF12832"/>
    </source>
</evidence>
<feature type="domain" description="Major facilitator superfamily associated" evidence="7">
    <location>
        <begin position="8"/>
        <end position="554"/>
    </location>
</feature>
<feature type="transmembrane region" description="Helical" evidence="6">
    <location>
        <begin position="555"/>
        <end position="574"/>
    </location>
</feature>
<evidence type="ECO:0000313" key="9">
    <source>
        <dbReference type="Proteomes" id="UP001152798"/>
    </source>
</evidence>
<protein>
    <recommendedName>
        <fullName evidence="7">Major facilitator superfamily associated domain-containing protein</fullName>
    </recommendedName>
</protein>
<evidence type="ECO:0000256" key="4">
    <source>
        <dbReference type="ARBA" id="ARBA00022989"/>
    </source>
</evidence>
<feature type="transmembrane region" description="Helical" evidence="6">
    <location>
        <begin position="12"/>
        <end position="29"/>
    </location>
</feature>
<feature type="transmembrane region" description="Helical" evidence="6">
    <location>
        <begin position="465"/>
        <end position="485"/>
    </location>
</feature>
<keyword evidence="4 6" id="KW-1133">Transmembrane helix</keyword>
<feature type="transmembrane region" description="Helical" evidence="6">
    <location>
        <begin position="35"/>
        <end position="56"/>
    </location>
</feature>
<reference evidence="8" key="1">
    <citation type="submission" date="2022-01" db="EMBL/GenBank/DDBJ databases">
        <authorList>
            <person name="King R."/>
        </authorList>
    </citation>
    <scope>NUCLEOTIDE SEQUENCE</scope>
</reference>
<dbReference type="Pfam" id="PF12832">
    <property type="entry name" value="MFS_1_like"/>
    <property type="match status" value="1"/>
</dbReference>
<dbReference type="EMBL" id="OV725077">
    <property type="protein sequence ID" value="CAH1390737.1"/>
    <property type="molecule type" value="Genomic_DNA"/>
</dbReference>
<dbReference type="GO" id="GO:0016020">
    <property type="term" value="C:membrane"/>
    <property type="evidence" value="ECO:0007669"/>
    <property type="project" value="UniProtKB-SubCell"/>
</dbReference>
<dbReference type="Gene3D" id="1.20.1250.20">
    <property type="entry name" value="MFS general substrate transporter like domains"/>
    <property type="match status" value="3"/>
</dbReference>
<dbReference type="InterPro" id="IPR024989">
    <property type="entry name" value="MFS_assoc_dom"/>
</dbReference>
<dbReference type="CDD" id="cd17335">
    <property type="entry name" value="MFS_MFSD6"/>
    <property type="match status" value="1"/>
</dbReference>
<feature type="transmembrane region" description="Helical" evidence="6">
    <location>
        <begin position="387"/>
        <end position="412"/>
    </location>
</feature>
<feature type="transmembrane region" description="Helical" evidence="6">
    <location>
        <begin position="432"/>
        <end position="453"/>
    </location>
</feature>
<feature type="transmembrane region" description="Helical" evidence="6">
    <location>
        <begin position="342"/>
        <end position="361"/>
    </location>
</feature>
<keyword evidence="9" id="KW-1185">Reference proteome</keyword>
<evidence type="ECO:0000256" key="5">
    <source>
        <dbReference type="ARBA" id="ARBA00023136"/>
    </source>
</evidence>
<feature type="transmembrane region" description="Helical" evidence="6">
    <location>
        <begin position="272"/>
        <end position="301"/>
    </location>
</feature>
<keyword evidence="3 6" id="KW-0812">Transmembrane</keyword>
<dbReference type="PANTHER" id="PTHR16172:SF30">
    <property type="entry name" value="SUGAR BABY, ISOFORM C"/>
    <property type="match status" value="1"/>
</dbReference>
<feature type="transmembrane region" description="Helical" evidence="6">
    <location>
        <begin position="313"/>
        <end position="330"/>
    </location>
</feature>
<sequence length="621" mass="68738">MKIDKNLLPMKGHYFLFNAGTGLVIPFLPTLAKDLGFSSVVVGMVYTLLPILGLIAKPTMGALADKLHWQKGMFLSFIFLTMSALVLIPWIPSLPSNNSVELHCDLESVVKMCSSSLSNNVCDPEKLKSLGNNNITCSMECEGDSDFTEALCSTWNQPRYCATVKEPNNHMLKIVETNFNISRNDTPAKFVALGSQSFDFSAILLPQHVHQLNNCLLIEIGEVHFAPDNIIHPYCNKFEKAKCEMKCNNEIIEGLTKNPKIKDKDAIGLYQFWLFCISLVIGWVSMAVVVSISDAICFELLGDFPSKYGNQRLWGSLGWGLFSSAAGYIIDHFSGSSTSKNYKPVFILMVVTLLSNIIVAYKLKYKQVKSSASIVNDVGKLLSEGRVIVFLLWCISIGMCTAMVWNFLFWYLEDLAAKNGCGAQMWIKTLEGLVMLIQTFGGELPFFFLSGWVLKKIGHIHSMSLVLLSFGVRFLLYSLLINPWWVLPIEFLNGLTFGLAYAAMASYASIVAPPGTEATTQGLVGAVFEGLGVSLGSFIGGLLFDKMDGSKAFQLFGIAAAVCCFLHSVVQHFITKRTTVLHIHEKVVTTPLLKDFKHARYASPNDAIHMLEDTLQDLSPR</sequence>
<evidence type="ECO:0000256" key="2">
    <source>
        <dbReference type="ARBA" id="ARBA00005241"/>
    </source>
</evidence>
<dbReference type="OrthoDB" id="515887at2759"/>
<dbReference type="AlphaFoldDB" id="A0A9P0H2X7"/>
<feature type="transmembrane region" description="Helical" evidence="6">
    <location>
        <begin position="491"/>
        <end position="511"/>
    </location>
</feature>